<accession>A0A0R3JUV2</accession>
<dbReference type="AlphaFoldDB" id="A0A0R3JUV2"/>
<keyword evidence="1" id="KW-1133">Transmembrane helix</keyword>
<gene>
    <name evidence="2" type="ORF">ABG79_01333</name>
</gene>
<dbReference type="OrthoDB" id="1957909at2"/>
<reference evidence="2 3" key="1">
    <citation type="submission" date="2015-09" db="EMBL/GenBank/DDBJ databases">
        <title>Draft genome sequence of a Caloramator mitchellensis, a moderate thermophile from the Great Artesian Basin of Australia.</title>
        <authorList>
            <person name="Patel B.K."/>
        </authorList>
    </citation>
    <scope>NUCLEOTIDE SEQUENCE [LARGE SCALE GENOMIC DNA]</scope>
    <source>
        <strain evidence="2 3">VF08</strain>
    </source>
</reference>
<evidence type="ECO:0000313" key="2">
    <source>
        <dbReference type="EMBL" id="KRQ86842.1"/>
    </source>
</evidence>
<evidence type="ECO:0000256" key="1">
    <source>
        <dbReference type="SAM" id="Phobius"/>
    </source>
</evidence>
<keyword evidence="1" id="KW-0472">Membrane</keyword>
<feature type="transmembrane region" description="Helical" evidence="1">
    <location>
        <begin position="6"/>
        <end position="26"/>
    </location>
</feature>
<evidence type="ECO:0000313" key="3">
    <source>
        <dbReference type="Proteomes" id="UP000052015"/>
    </source>
</evidence>
<comment type="caution">
    <text evidence="2">The sequence shown here is derived from an EMBL/GenBank/DDBJ whole genome shotgun (WGS) entry which is preliminary data.</text>
</comment>
<dbReference type="NCBIfam" id="TIGR02833">
    <property type="entry name" value="spore_III_AB"/>
    <property type="match status" value="1"/>
</dbReference>
<dbReference type="EMBL" id="LKHP01000006">
    <property type="protein sequence ID" value="KRQ86842.1"/>
    <property type="molecule type" value="Genomic_DNA"/>
</dbReference>
<dbReference type="STRING" id="908809.ABG79_01333"/>
<sequence length="173" mass="20344">MFLKLIGSFLIIVATTFMGFYISWIFSEKVKQIRDIQFALNQLESEIIYSSEPLYIAFNKVGNKFNGPLRNLFMDISEELREHRMDTIYDTFIDCYDKTKDKFYFDEEEIEVIKNFIQGIGSSDFEGQKKNFNIAIKKLEDIEKKVDAKRKSNDKLIKYLGFSFGVVIVVMLF</sequence>
<protein>
    <submittedName>
        <fullName evidence="2">Stage III sporulation protein SpoAB</fullName>
    </submittedName>
</protein>
<feature type="transmembrane region" description="Helical" evidence="1">
    <location>
        <begin position="156"/>
        <end position="172"/>
    </location>
</feature>
<organism evidence="2 3">
    <name type="scientific">Caloramator mitchellensis</name>
    <dbReference type="NCBI Taxonomy" id="908809"/>
    <lineage>
        <taxon>Bacteria</taxon>
        <taxon>Bacillati</taxon>
        <taxon>Bacillota</taxon>
        <taxon>Clostridia</taxon>
        <taxon>Eubacteriales</taxon>
        <taxon>Clostridiaceae</taxon>
        <taxon>Caloramator</taxon>
    </lineage>
</organism>
<dbReference type="RefSeq" id="WP_057978387.1">
    <property type="nucleotide sequence ID" value="NZ_LKHP01000006.1"/>
</dbReference>
<name>A0A0R3JUV2_CALMK</name>
<dbReference type="Proteomes" id="UP000052015">
    <property type="component" value="Unassembled WGS sequence"/>
</dbReference>
<dbReference type="Pfam" id="PF09548">
    <property type="entry name" value="Spore_III_AB"/>
    <property type="match status" value="1"/>
</dbReference>
<keyword evidence="3" id="KW-1185">Reference proteome</keyword>
<proteinExistence type="predicted"/>
<keyword evidence="1" id="KW-0812">Transmembrane</keyword>
<dbReference type="InterPro" id="IPR014198">
    <property type="entry name" value="Spore_III_AB"/>
</dbReference>
<dbReference type="PIRSF" id="PIRSF021435">
    <property type="entry name" value="SpoIIIAB"/>
    <property type="match status" value="1"/>
</dbReference>